<gene>
    <name evidence="1" type="ORF">L1857_12880</name>
</gene>
<proteinExistence type="predicted"/>
<dbReference type="EMBL" id="CP091196">
    <property type="protein sequence ID" value="UQS23655.1"/>
    <property type="molecule type" value="Genomic_DNA"/>
</dbReference>
<dbReference type="Proteomes" id="UP000830158">
    <property type="component" value="Chromosome"/>
</dbReference>
<evidence type="ECO:0000313" key="2">
    <source>
        <dbReference type="Proteomes" id="UP000830158"/>
    </source>
</evidence>
<dbReference type="RefSeq" id="WP_233157190.1">
    <property type="nucleotide sequence ID" value="NZ_CP091196.1"/>
</dbReference>
<keyword evidence="2" id="KW-1185">Reference proteome</keyword>
<name>A0ABY4NUD5_9PSEU</name>
<evidence type="ECO:0008006" key="3">
    <source>
        <dbReference type="Google" id="ProtNLM"/>
    </source>
</evidence>
<protein>
    <recommendedName>
        <fullName evidence="3">WXG100 family type VII secretion target</fullName>
    </recommendedName>
</protein>
<organism evidence="1 2">
    <name type="scientific">Amycolatopsis thermalba</name>
    <dbReference type="NCBI Taxonomy" id="944492"/>
    <lineage>
        <taxon>Bacteria</taxon>
        <taxon>Bacillati</taxon>
        <taxon>Actinomycetota</taxon>
        <taxon>Actinomycetes</taxon>
        <taxon>Pseudonocardiales</taxon>
        <taxon>Pseudonocardiaceae</taxon>
        <taxon>Amycolatopsis</taxon>
    </lineage>
</organism>
<accession>A0ABY4NUD5</accession>
<reference evidence="1" key="1">
    <citation type="submission" date="2022-01" db="EMBL/GenBank/DDBJ databases">
        <title>PSI-footprinting approach for the identification of protein synthesis inhibitor producers.</title>
        <authorList>
            <person name="Handel F."/>
            <person name="Kulik A."/>
            <person name="Wex K.W."/>
            <person name="Berscheid A."/>
            <person name="Saur J.S."/>
            <person name="Winkler A."/>
            <person name="Wibberg D."/>
            <person name="Kalinowski J."/>
            <person name="Broetz-Oesterhelt H."/>
            <person name="Mast Y."/>
        </authorList>
    </citation>
    <scope>NUCLEOTIDE SEQUENCE</scope>
    <source>
        <strain evidence="1">KNN 49.3e</strain>
    </source>
</reference>
<sequence>MALNLVHDQVTRLNQLLADAKTRGEEICKSMHGDLENVVGSEWAGKASSTGQLSSSDLLAFWHSNLAPILDRLMNGITGTQNILTNQDDDDSSAISAAASGMNFGRL</sequence>
<evidence type="ECO:0000313" key="1">
    <source>
        <dbReference type="EMBL" id="UQS23655.1"/>
    </source>
</evidence>